<keyword evidence="9" id="KW-1185">Reference proteome</keyword>
<dbReference type="PANTHER" id="PTHR10229">
    <property type="entry name" value="GTP-BINDING PROTEIN HFLX"/>
    <property type="match status" value="1"/>
</dbReference>
<dbReference type="InterPro" id="IPR030394">
    <property type="entry name" value="G_HFLX_dom"/>
</dbReference>
<dbReference type="SUPFAM" id="SSF52540">
    <property type="entry name" value="P-loop containing nucleoside triphosphate hydrolases"/>
    <property type="match status" value="1"/>
</dbReference>
<dbReference type="GO" id="GO:0046872">
    <property type="term" value="F:metal ion binding"/>
    <property type="evidence" value="ECO:0007669"/>
    <property type="project" value="UniProtKB-KW"/>
</dbReference>
<evidence type="ECO:0000256" key="3">
    <source>
        <dbReference type="ARBA" id="ARBA00022741"/>
    </source>
</evidence>
<comment type="similarity">
    <text evidence="6">Belongs to the TRAFAC class OBG-HflX-like GTPase superfamily. HflX GTPase family.</text>
</comment>
<dbReference type="Pfam" id="PF13167">
    <property type="entry name" value="GTP-bdg_N"/>
    <property type="match status" value="1"/>
</dbReference>
<comment type="subcellular location">
    <subcellularLocation>
        <location evidence="6">Cytoplasm</location>
    </subcellularLocation>
    <text evidence="6">May associate with membranes.</text>
</comment>
<comment type="caution">
    <text evidence="8">The sequence shown here is derived from an EMBL/GenBank/DDBJ whole genome shotgun (WGS) entry which is preliminary data.</text>
</comment>
<feature type="domain" description="Hflx-type G" evidence="7">
    <location>
        <begin position="344"/>
        <end position="506"/>
    </location>
</feature>
<keyword evidence="5 6" id="KW-0342">GTP-binding</keyword>
<protein>
    <recommendedName>
        <fullName evidence="6">GTPase HflX</fullName>
    </recommendedName>
    <alternativeName>
        <fullName evidence="6">GTP-binding protein HflX</fullName>
    </alternativeName>
</protein>
<dbReference type="GO" id="GO:0003924">
    <property type="term" value="F:GTPase activity"/>
    <property type="evidence" value="ECO:0007669"/>
    <property type="project" value="UniProtKB-UniRule"/>
</dbReference>
<dbReference type="InterPro" id="IPR025121">
    <property type="entry name" value="GTPase_HflX_N"/>
</dbReference>
<dbReference type="GO" id="GO:0005525">
    <property type="term" value="F:GTP binding"/>
    <property type="evidence" value="ECO:0007669"/>
    <property type="project" value="UniProtKB-UniRule"/>
</dbReference>
<dbReference type="PANTHER" id="PTHR10229:SF0">
    <property type="entry name" value="GTP-BINDING PROTEIN 6-RELATED"/>
    <property type="match status" value="1"/>
</dbReference>
<dbReference type="PRINTS" id="PR00326">
    <property type="entry name" value="GTP1OBG"/>
</dbReference>
<dbReference type="GO" id="GO:0043022">
    <property type="term" value="F:ribosome binding"/>
    <property type="evidence" value="ECO:0007669"/>
    <property type="project" value="TreeGrafter"/>
</dbReference>
<keyword evidence="4" id="KW-0460">Magnesium</keyword>
<keyword evidence="3 6" id="KW-0547">Nucleotide-binding</keyword>
<evidence type="ECO:0000313" key="9">
    <source>
        <dbReference type="Proteomes" id="UP000095200"/>
    </source>
</evidence>
<organism evidence="8 9">
    <name type="scientific">Desulfoplanes formicivorans</name>
    <dbReference type="NCBI Taxonomy" id="1592317"/>
    <lineage>
        <taxon>Bacteria</taxon>
        <taxon>Pseudomonadati</taxon>
        <taxon>Thermodesulfobacteriota</taxon>
        <taxon>Desulfovibrionia</taxon>
        <taxon>Desulfovibrionales</taxon>
        <taxon>Desulfoplanaceae</taxon>
        <taxon>Desulfoplanes</taxon>
    </lineage>
</organism>
<dbReference type="InterPro" id="IPR006073">
    <property type="entry name" value="GTP-bd"/>
</dbReference>
<dbReference type="Gene3D" id="6.10.250.2860">
    <property type="match status" value="1"/>
</dbReference>
<accession>A0A194AHJ5</accession>
<dbReference type="Pfam" id="PF16360">
    <property type="entry name" value="GTP-bdg_M"/>
    <property type="match status" value="1"/>
</dbReference>
<dbReference type="PROSITE" id="PS51705">
    <property type="entry name" value="G_HFLX"/>
    <property type="match status" value="1"/>
</dbReference>
<reference evidence="9" key="1">
    <citation type="submission" date="2016-06" db="EMBL/GenBank/DDBJ databases">
        <title>Draft genome sequence of Desulfoplanes formicivorans strain Pf12B.</title>
        <authorList>
            <person name="Watanabe M."/>
            <person name="Kojima H."/>
            <person name="Fukui M."/>
        </authorList>
    </citation>
    <scope>NUCLEOTIDE SEQUENCE [LARGE SCALE GENOMIC DNA]</scope>
    <source>
        <strain evidence="9">Pf12B</strain>
    </source>
</reference>
<dbReference type="EMBL" id="BDFE01000015">
    <property type="protein sequence ID" value="GAU08803.1"/>
    <property type="molecule type" value="Genomic_DNA"/>
</dbReference>
<dbReference type="CDD" id="cd01878">
    <property type="entry name" value="HflX"/>
    <property type="match status" value="1"/>
</dbReference>
<dbReference type="Gene3D" id="3.40.50.300">
    <property type="entry name" value="P-loop containing nucleotide triphosphate hydrolases"/>
    <property type="match status" value="1"/>
</dbReference>
<dbReference type="GO" id="GO:0005737">
    <property type="term" value="C:cytoplasm"/>
    <property type="evidence" value="ECO:0007669"/>
    <property type="project" value="UniProtKB-SubCell"/>
</dbReference>
<keyword evidence="2" id="KW-0479">Metal-binding</keyword>
<evidence type="ECO:0000313" key="8">
    <source>
        <dbReference type="EMBL" id="GAU08803.1"/>
    </source>
</evidence>
<dbReference type="InterPro" id="IPR027417">
    <property type="entry name" value="P-loop_NTPase"/>
</dbReference>
<gene>
    <name evidence="6" type="primary">hflX</name>
    <name evidence="8" type="ORF">DPF_1520</name>
</gene>
<evidence type="ECO:0000256" key="6">
    <source>
        <dbReference type="HAMAP-Rule" id="MF_00900"/>
    </source>
</evidence>
<sequence length="506" mass="55867">MLEQARELALLSQDISRQIGLVIDRKGRPVMVVIGEHDAMLIPELTGFRTSAGRLRGVRFLLTRFGDAVITPEDLMDMVFLRLDSFAVLSVLEGMPFRLHWAHLLPPGAGDTPYMVHAPRPWDRVDTDFTAQAESLEEELARTGQRIETGAREGNALLVSVGTEPKPVQKSRLDELADLANTAGLEVVGRIVQRVARVNPKHILGKGKLAELEVLALQHGVAVIVFEGELSPTQMRNLSRLTERKILDRTQLILDIFAQHAVTKAGKLQVELAQLGYTLPRLVGKSRAMSRLAGGIGGRGPGETKLEMDRRKIRNRISLLKGELKRLRKHRHATRASRARAGVPIVALIGYTNAGKSTLLNTLTHSGVLAENKLFATLDPTSRRLRFPRDREIILTDTVGFIRELPEDLKEAFMATLEELEVADLLVQVADASHPEVEAQVAAVDAILAELGVHEIPRILVMNKNDLVDDARREVVANIFPRAVFVSAKHRPSLAPLVEAVLARLP</sequence>
<name>A0A194AHJ5_9BACT</name>
<dbReference type="HAMAP" id="MF_00900">
    <property type="entry name" value="GTPase_HflX"/>
    <property type="match status" value="1"/>
</dbReference>
<dbReference type="STRING" id="1592317.DPF_1520"/>
<evidence type="ECO:0000256" key="2">
    <source>
        <dbReference type="ARBA" id="ARBA00022723"/>
    </source>
</evidence>
<dbReference type="FunFam" id="3.40.50.11060:FF:000001">
    <property type="entry name" value="GTPase HflX"/>
    <property type="match status" value="1"/>
</dbReference>
<keyword evidence="1 6" id="KW-0963">Cytoplasm</keyword>
<dbReference type="Proteomes" id="UP000095200">
    <property type="component" value="Unassembled WGS sequence"/>
</dbReference>
<dbReference type="Pfam" id="PF01926">
    <property type="entry name" value="MMR_HSR1"/>
    <property type="match status" value="1"/>
</dbReference>
<comment type="subunit">
    <text evidence="6">Monomer. Associates with the 50S ribosomal subunit.</text>
</comment>
<dbReference type="Gene3D" id="3.40.50.11060">
    <property type="entry name" value="GTPase HflX, N-terminal domain"/>
    <property type="match status" value="1"/>
</dbReference>
<dbReference type="InterPro" id="IPR032305">
    <property type="entry name" value="GTP-bd_M"/>
</dbReference>
<evidence type="ECO:0000256" key="4">
    <source>
        <dbReference type="ARBA" id="ARBA00022842"/>
    </source>
</evidence>
<dbReference type="InterPro" id="IPR016496">
    <property type="entry name" value="GTPase_HflX"/>
</dbReference>
<proteinExistence type="inferred from homology"/>
<evidence type="ECO:0000259" key="7">
    <source>
        <dbReference type="PROSITE" id="PS51705"/>
    </source>
</evidence>
<dbReference type="AlphaFoldDB" id="A0A194AHJ5"/>
<comment type="function">
    <text evidence="6">GTPase that associates with the 50S ribosomal subunit and may have a role during protein synthesis or ribosome biogenesis.</text>
</comment>
<evidence type="ECO:0000256" key="5">
    <source>
        <dbReference type="ARBA" id="ARBA00023134"/>
    </source>
</evidence>
<dbReference type="NCBIfam" id="TIGR03156">
    <property type="entry name" value="GTP_HflX"/>
    <property type="match status" value="1"/>
</dbReference>
<dbReference type="InterPro" id="IPR042108">
    <property type="entry name" value="GTPase_HflX_N_sf"/>
</dbReference>
<evidence type="ECO:0000256" key="1">
    <source>
        <dbReference type="ARBA" id="ARBA00022490"/>
    </source>
</evidence>